<dbReference type="Proteomes" id="UP000694888">
    <property type="component" value="Unplaced"/>
</dbReference>
<keyword evidence="5" id="KW-0807">Transducer</keyword>
<dbReference type="InterPro" id="IPR000276">
    <property type="entry name" value="GPCR_Rhodpsn"/>
</dbReference>
<evidence type="ECO:0000256" key="6">
    <source>
        <dbReference type="SAM" id="MobiDB-lite"/>
    </source>
</evidence>
<keyword evidence="2 5" id="KW-0812">Transmembrane</keyword>
<comment type="subcellular location">
    <subcellularLocation>
        <location evidence="1">Membrane</location>
    </subcellularLocation>
</comment>
<feature type="transmembrane region" description="Helical" evidence="7">
    <location>
        <begin position="310"/>
        <end position="335"/>
    </location>
</feature>
<evidence type="ECO:0000313" key="10">
    <source>
        <dbReference type="RefSeq" id="XP_005093128.1"/>
    </source>
</evidence>
<dbReference type="CDD" id="cd14978">
    <property type="entry name" value="7tmA_FMRFamide_R-like"/>
    <property type="match status" value="1"/>
</dbReference>
<dbReference type="PROSITE" id="PS50262">
    <property type="entry name" value="G_PROTEIN_RECEP_F1_2"/>
    <property type="match status" value="1"/>
</dbReference>
<feature type="transmembrane region" description="Helical" evidence="7">
    <location>
        <begin position="91"/>
        <end position="110"/>
    </location>
</feature>
<name>A0ABM0JGE9_APLCA</name>
<accession>A0ABM0JGE9</accession>
<dbReference type="PROSITE" id="PS00237">
    <property type="entry name" value="G_PROTEIN_RECEP_F1_1"/>
    <property type="match status" value="1"/>
</dbReference>
<feature type="transmembrane region" description="Helical" evidence="7">
    <location>
        <begin position="272"/>
        <end position="298"/>
    </location>
</feature>
<evidence type="ECO:0000313" key="9">
    <source>
        <dbReference type="Proteomes" id="UP000694888"/>
    </source>
</evidence>
<dbReference type="Gene3D" id="1.20.1070.10">
    <property type="entry name" value="Rhodopsin 7-helix transmembrane proteins"/>
    <property type="match status" value="1"/>
</dbReference>
<feature type="transmembrane region" description="Helical" evidence="7">
    <location>
        <begin position="131"/>
        <end position="151"/>
    </location>
</feature>
<keyword evidence="3 7" id="KW-1133">Transmembrane helix</keyword>
<dbReference type="InterPro" id="IPR017452">
    <property type="entry name" value="GPCR_Rhodpsn_7TM"/>
</dbReference>
<evidence type="ECO:0000256" key="2">
    <source>
        <dbReference type="ARBA" id="ARBA00022692"/>
    </source>
</evidence>
<dbReference type="RefSeq" id="XP_005093128.1">
    <property type="nucleotide sequence ID" value="XM_005093071.1"/>
</dbReference>
<keyword evidence="9" id="KW-1185">Reference proteome</keyword>
<proteinExistence type="inferred from homology"/>
<evidence type="ECO:0000256" key="4">
    <source>
        <dbReference type="ARBA" id="ARBA00023136"/>
    </source>
</evidence>
<feature type="transmembrane region" description="Helical" evidence="7">
    <location>
        <begin position="190"/>
        <end position="213"/>
    </location>
</feature>
<evidence type="ECO:0000256" key="3">
    <source>
        <dbReference type="ARBA" id="ARBA00022989"/>
    </source>
</evidence>
<evidence type="ECO:0000256" key="5">
    <source>
        <dbReference type="RuleBase" id="RU000688"/>
    </source>
</evidence>
<feature type="region of interest" description="Disordered" evidence="6">
    <location>
        <begin position="368"/>
        <end position="419"/>
    </location>
</feature>
<dbReference type="GeneID" id="101856082"/>
<feature type="compositionally biased region" description="Polar residues" evidence="6">
    <location>
        <begin position="409"/>
        <end position="419"/>
    </location>
</feature>
<dbReference type="PRINTS" id="PR00237">
    <property type="entry name" value="GPCRRHODOPSN"/>
</dbReference>
<keyword evidence="4 7" id="KW-0472">Membrane</keyword>
<comment type="similarity">
    <text evidence="5">Belongs to the G-protein coupled receptor 1 family.</text>
</comment>
<feature type="compositionally biased region" description="Polar residues" evidence="6">
    <location>
        <begin position="369"/>
        <end position="383"/>
    </location>
</feature>
<protein>
    <submittedName>
        <fullName evidence="10">Probable G-protein coupled receptor 139</fullName>
    </submittedName>
</protein>
<dbReference type="PANTHER" id="PTHR46641">
    <property type="entry name" value="FMRFAMIDE RECEPTOR-RELATED"/>
    <property type="match status" value="1"/>
</dbReference>
<reference evidence="10" key="1">
    <citation type="submission" date="2025-08" db="UniProtKB">
        <authorList>
            <consortium name="RefSeq"/>
        </authorList>
    </citation>
    <scope>IDENTIFICATION</scope>
</reference>
<gene>
    <name evidence="10" type="primary">LOC101856082</name>
</gene>
<keyword evidence="5" id="KW-0297">G-protein coupled receptor</keyword>
<dbReference type="Pfam" id="PF00001">
    <property type="entry name" value="7tm_1"/>
    <property type="match status" value="1"/>
</dbReference>
<keyword evidence="5 10" id="KW-0675">Receptor</keyword>
<evidence type="ECO:0000256" key="1">
    <source>
        <dbReference type="ARBA" id="ARBA00004370"/>
    </source>
</evidence>
<evidence type="ECO:0000259" key="8">
    <source>
        <dbReference type="PROSITE" id="PS50262"/>
    </source>
</evidence>
<feature type="domain" description="G-protein coupled receptors family 1 profile" evidence="8">
    <location>
        <begin position="29"/>
        <end position="333"/>
    </location>
</feature>
<sequence length="419" mass="46944">MSDGSLEKAVSKYLWMTVSPVLLVVGTVGNVLSIIVMSRRNLRGSQASVYLIALSLTDIVVLYTGLLRHFLRSVASLDVRAMTELGCKINIMMVYASLDISVWILVAFTFERFLSVFTPHKVKSYCTRLTSVIVICIIIILLLGLNSHFLFGFEFVVFGKNANFSGITVCYYATDEYRLFAQSAWPWIDFSVFSLVPFIIFIIGNVCIATRVVKSRRTTQRIGTLETNAAINSTANGGTENEPRTVSRIRHTAPAFPVPHAKRVDRTASMTAILLVLNIMFLITTTPVSIFFIVEPYWVKWAKTPREKEIIHLTFTIVNLIMYLNNAINFILYCLTGSRFRRELHNMLSKKRLMRVFPVLQENEHACGGQNNAHMGVGNTESTEVGGALQPSRRSNALLTPSPKHDVTTKTAETQDTPC</sequence>
<dbReference type="PANTHER" id="PTHR46641:SF25">
    <property type="entry name" value="CNMAMIDE RECEPTOR-RELATED"/>
    <property type="match status" value="1"/>
</dbReference>
<dbReference type="InterPro" id="IPR052954">
    <property type="entry name" value="GPCR-Ligand_Int"/>
</dbReference>
<organism evidence="9 10">
    <name type="scientific">Aplysia californica</name>
    <name type="common">California sea hare</name>
    <dbReference type="NCBI Taxonomy" id="6500"/>
    <lineage>
        <taxon>Eukaryota</taxon>
        <taxon>Metazoa</taxon>
        <taxon>Spiralia</taxon>
        <taxon>Lophotrochozoa</taxon>
        <taxon>Mollusca</taxon>
        <taxon>Gastropoda</taxon>
        <taxon>Heterobranchia</taxon>
        <taxon>Euthyneura</taxon>
        <taxon>Tectipleura</taxon>
        <taxon>Aplysiida</taxon>
        <taxon>Aplysioidea</taxon>
        <taxon>Aplysiidae</taxon>
        <taxon>Aplysia</taxon>
    </lineage>
</organism>
<evidence type="ECO:0000256" key="7">
    <source>
        <dbReference type="SAM" id="Phobius"/>
    </source>
</evidence>
<feature type="transmembrane region" description="Helical" evidence="7">
    <location>
        <begin position="13"/>
        <end position="37"/>
    </location>
</feature>
<feature type="transmembrane region" description="Helical" evidence="7">
    <location>
        <begin position="49"/>
        <end position="71"/>
    </location>
</feature>
<dbReference type="SUPFAM" id="SSF81321">
    <property type="entry name" value="Family A G protein-coupled receptor-like"/>
    <property type="match status" value="1"/>
</dbReference>